<evidence type="ECO:0000313" key="2">
    <source>
        <dbReference type="EMBL" id="MBX50189.1"/>
    </source>
</evidence>
<keyword evidence="1" id="KW-1133">Transmembrane helix</keyword>
<accession>A0A2P2P686</accession>
<proteinExistence type="predicted"/>
<sequence>MIWVDFIFFVNGLFLVFRIGKLCFEIGISCQEDTFLWLGLFGRK</sequence>
<dbReference type="AlphaFoldDB" id="A0A2P2P686"/>
<protein>
    <submittedName>
        <fullName evidence="2">Uncharacterized protein</fullName>
    </submittedName>
</protein>
<dbReference type="EMBL" id="GGEC01069705">
    <property type="protein sequence ID" value="MBX50189.1"/>
    <property type="molecule type" value="Transcribed_RNA"/>
</dbReference>
<name>A0A2P2P686_RHIMU</name>
<keyword evidence="1" id="KW-0472">Membrane</keyword>
<feature type="transmembrane region" description="Helical" evidence="1">
    <location>
        <begin position="6"/>
        <end position="24"/>
    </location>
</feature>
<reference evidence="2" key="1">
    <citation type="submission" date="2018-02" db="EMBL/GenBank/DDBJ databases">
        <title>Rhizophora mucronata_Transcriptome.</title>
        <authorList>
            <person name="Meera S.P."/>
            <person name="Sreeshan A."/>
            <person name="Augustine A."/>
        </authorList>
    </citation>
    <scope>NUCLEOTIDE SEQUENCE</scope>
    <source>
        <tissue evidence="2">Leaf</tissue>
    </source>
</reference>
<organism evidence="2">
    <name type="scientific">Rhizophora mucronata</name>
    <name type="common">Asiatic mangrove</name>
    <dbReference type="NCBI Taxonomy" id="61149"/>
    <lineage>
        <taxon>Eukaryota</taxon>
        <taxon>Viridiplantae</taxon>
        <taxon>Streptophyta</taxon>
        <taxon>Embryophyta</taxon>
        <taxon>Tracheophyta</taxon>
        <taxon>Spermatophyta</taxon>
        <taxon>Magnoliopsida</taxon>
        <taxon>eudicotyledons</taxon>
        <taxon>Gunneridae</taxon>
        <taxon>Pentapetalae</taxon>
        <taxon>rosids</taxon>
        <taxon>fabids</taxon>
        <taxon>Malpighiales</taxon>
        <taxon>Rhizophoraceae</taxon>
        <taxon>Rhizophora</taxon>
    </lineage>
</organism>
<evidence type="ECO:0000256" key="1">
    <source>
        <dbReference type="SAM" id="Phobius"/>
    </source>
</evidence>
<keyword evidence="1" id="KW-0812">Transmembrane</keyword>